<comment type="caution">
    <text evidence="4">The sequence shown here is derived from an EMBL/GenBank/DDBJ whole genome shotgun (WGS) entry which is preliminary data.</text>
</comment>
<keyword evidence="5" id="KW-1185">Reference proteome</keyword>
<dbReference type="EMBL" id="BPLR01010135">
    <property type="protein sequence ID" value="GIY37192.1"/>
    <property type="molecule type" value="Genomic_DNA"/>
</dbReference>
<dbReference type="GO" id="GO:0000166">
    <property type="term" value="F:nucleotide binding"/>
    <property type="evidence" value="ECO:0007669"/>
    <property type="project" value="UniProtKB-KW"/>
</dbReference>
<dbReference type="PANTHER" id="PTHR11920">
    <property type="entry name" value="GUANYLYL CYCLASE"/>
    <property type="match status" value="1"/>
</dbReference>
<dbReference type="GO" id="GO:0001653">
    <property type="term" value="F:peptide receptor activity"/>
    <property type="evidence" value="ECO:0007669"/>
    <property type="project" value="TreeGrafter"/>
</dbReference>
<reference evidence="4 5" key="1">
    <citation type="submission" date="2021-06" db="EMBL/GenBank/DDBJ databases">
        <title>Caerostris extrusa draft genome.</title>
        <authorList>
            <person name="Kono N."/>
            <person name="Arakawa K."/>
        </authorList>
    </citation>
    <scope>NUCLEOTIDE SEQUENCE [LARGE SCALE GENOMIC DNA]</scope>
</reference>
<dbReference type="GO" id="GO:0004016">
    <property type="term" value="F:adenylate cyclase activity"/>
    <property type="evidence" value="ECO:0007669"/>
    <property type="project" value="TreeGrafter"/>
</dbReference>
<dbReference type="GO" id="GO:0005886">
    <property type="term" value="C:plasma membrane"/>
    <property type="evidence" value="ECO:0007669"/>
    <property type="project" value="TreeGrafter"/>
</dbReference>
<evidence type="ECO:0000256" key="3">
    <source>
        <dbReference type="SAM" id="Coils"/>
    </source>
</evidence>
<proteinExistence type="predicted"/>
<evidence type="ECO:0000313" key="5">
    <source>
        <dbReference type="Proteomes" id="UP001054945"/>
    </source>
</evidence>
<name>A0AAV4SUU6_CAEEX</name>
<dbReference type="PANTHER" id="PTHR11920:SF335">
    <property type="entry name" value="GUANYLATE CYCLASE"/>
    <property type="match status" value="1"/>
</dbReference>
<accession>A0AAV4SUU6</accession>
<evidence type="ECO:0000256" key="1">
    <source>
        <dbReference type="ARBA" id="ARBA00022741"/>
    </source>
</evidence>
<dbReference type="Gene3D" id="6.10.250.780">
    <property type="match status" value="1"/>
</dbReference>
<gene>
    <name evidence="4" type="ORF">CEXT_271451</name>
</gene>
<dbReference type="Proteomes" id="UP001054945">
    <property type="component" value="Unassembled WGS sequence"/>
</dbReference>
<dbReference type="GO" id="GO:0007168">
    <property type="term" value="P:receptor guanylyl cyclase signaling pathway"/>
    <property type="evidence" value="ECO:0007669"/>
    <property type="project" value="TreeGrafter"/>
</dbReference>
<organism evidence="4 5">
    <name type="scientific">Caerostris extrusa</name>
    <name type="common">Bark spider</name>
    <name type="synonym">Caerostris bankana</name>
    <dbReference type="NCBI Taxonomy" id="172846"/>
    <lineage>
        <taxon>Eukaryota</taxon>
        <taxon>Metazoa</taxon>
        <taxon>Ecdysozoa</taxon>
        <taxon>Arthropoda</taxon>
        <taxon>Chelicerata</taxon>
        <taxon>Arachnida</taxon>
        <taxon>Araneae</taxon>
        <taxon>Araneomorphae</taxon>
        <taxon>Entelegynae</taxon>
        <taxon>Araneoidea</taxon>
        <taxon>Araneidae</taxon>
        <taxon>Caerostris</taxon>
    </lineage>
</organism>
<dbReference type="AlphaFoldDB" id="A0AAV4SUU6"/>
<keyword evidence="1" id="KW-0547">Nucleotide-binding</keyword>
<evidence type="ECO:0000313" key="4">
    <source>
        <dbReference type="EMBL" id="GIY37192.1"/>
    </source>
</evidence>
<sequence length="81" mass="9443">MQSAGQEEPEDEIRFQDYSYQTQTHAKRELGLLALKPTPRKPNIFDNMLAMMEKYANNLEALVDERTDQLIEEKKKTDALL</sequence>
<dbReference type="GO" id="GO:0004383">
    <property type="term" value="F:guanylate cyclase activity"/>
    <property type="evidence" value="ECO:0007669"/>
    <property type="project" value="TreeGrafter"/>
</dbReference>
<keyword evidence="2" id="KW-0456">Lyase</keyword>
<dbReference type="InterPro" id="IPR050401">
    <property type="entry name" value="Cyclic_nucleotide_synthase"/>
</dbReference>
<protein>
    <submittedName>
        <fullName evidence="4">Uncharacterized protein</fullName>
    </submittedName>
</protein>
<feature type="coiled-coil region" evidence="3">
    <location>
        <begin position="45"/>
        <end position="76"/>
    </location>
</feature>
<keyword evidence="3" id="KW-0175">Coiled coil</keyword>
<evidence type="ECO:0000256" key="2">
    <source>
        <dbReference type="ARBA" id="ARBA00023239"/>
    </source>
</evidence>